<organism evidence="2 3">
    <name type="scientific">Citrus x changshan-huyou</name>
    <dbReference type="NCBI Taxonomy" id="2935761"/>
    <lineage>
        <taxon>Eukaryota</taxon>
        <taxon>Viridiplantae</taxon>
        <taxon>Streptophyta</taxon>
        <taxon>Embryophyta</taxon>
        <taxon>Tracheophyta</taxon>
        <taxon>Spermatophyta</taxon>
        <taxon>Magnoliopsida</taxon>
        <taxon>eudicotyledons</taxon>
        <taxon>Gunneridae</taxon>
        <taxon>Pentapetalae</taxon>
        <taxon>rosids</taxon>
        <taxon>malvids</taxon>
        <taxon>Sapindales</taxon>
        <taxon>Rutaceae</taxon>
        <taxon>Aurantioideae</taxon>
        <taxon>Citrus</taxon>
    </lineage>
</organism>
<keyword evidence="3" id="KW-1185">Reference proteome</keyword>
<name>A0AAP0QA99_9ROSI</name>
<dbReference type="EMBL" id="JBCGBO010000025">
    <property type="protein sequence ID" value="KAK9175864.1"/>
    <property type="molecule type" value="Genomic_DNA"/>
</dbReference>
<evidence type="ECO:0000256" key="1">
    <source>
        <dbReference type="SAM" id="MobiDB-lite"/>
    </source>
</evidence>
<protein>
    <submittedName>
        <fullName evidence="2">Uncharacterized protein</fullName>
    </submittedName>
</protein>
<dbReference type="PANTHER" id="PTHR36063:SF1">
    <property type="entry name" value="ARABIDOPSIS THALIANA GENOMIC DNA, CHROMOSOME 5, P1 CLONE:MOK16"/>
    <property type="match status" value="1"/>
</dbReference>
<evidence type="ECO:0000313" key="3">
    <source>
        <dbReference type="Proteomes" id="UP001428341"/>
    </source>
</evidence>
<feature type="compositionally biased region" description="Acidic residues" evidence="1">
    <location>
        <begin position="125"/>
        <end position="141"/>
    </location>
</feature>
<comment type="caution">
    <text evidence="2">The sequence shown here is derived from an EMBL/GenBank/DDBJ whole genome shotgun (WGS) entry which is preliminary data.</text>
</comment>
<dbReference type="PANTHER" id="PTHR36063">
    <property type="entry name" value="ARABIDOPSIS THALIANA GENOMIC DNA, CHROMOSOME 5, P1 CLONE:MOK16"/>
    <property type="match status" value="1"/>
</dbReference>
<feature type="region of interest" description="Disordered" evidence="1">
    <location>
        <begin position="122"/>
        <end position="141"/>
    </location>
</feature>
<evidence type="ECO:0000313" key="2">
    <source>
        <dbReference type="EMBL" id="KAK9175864.1"/>
    </source>
</evidence>
<sequence>MAKGFRHGMKHWIEVAPSLLDFPTKISRAPKLETIREESAKDFGNDDDDNYPTLIRNSMKHPSLCPYKQLLNLTTITEPCVYSQMAKQQHRHNNSMKHWLEVAPSVLDFPWKPSTTCKFPRLEPILEDNAEEYEDDDEDED</sequence>
<dbReference type="AlphaFoldDB" id="A0AAP0QA99"/>
<accession>A0AAP0QA99</accession>
<dbReference type="Proteomes" id="UP001428341">
    <property type="component" value="Unassembled WGS sequence"/>
</dbReference>
<reference evidence="2 3" key="1">
    <citation type="submission" date="2024-05" db="EMBL/GenBank/DDBJ databases">
        <title>Haplotype-resolved chromosome-level genome assembly of Huyou (Citrus changshanensis).</title>
        <authorList>
            <person name="Miao C."/>
            <person name="Chen W."/>
            <person name="Wu Y."/>
            <person name="Wang L."/>
            <person name="Zhao S."/>
            <person name="Grierson D."/>
            <person name="Xu C."/>
            <person name="Chen K."/>
        </authorList>
    </citation>
    <scope>NUCLEOTIDE SEQUENCE [LARGE SCALE GENOMIC DNA]</scope>
    <source>
        <strain evidence="2">01-14</strain>
        <tissue evidence="2">Leaf</tissue>
    </source>
</reference>
<proteinExistence type="predicted"/>
<gene>
    <name evidence="2" type="ORF">WN944_027874</name>
</gene>